<comment type="caution">
    <text evidence="10">The sequence shown here is derived from an EMBL/GenBank/DDBJ whole genome shotgun (WGS) entry which is preliminary data.</text>
</comment>
<keyword evidence="2" id="KW-0902">Two-component regulatory system</keyword>
<dbReference type="PANTHER" id="PTHR48111:SF1">
    <property type="entry name" value="TWO-COMPONENT RESPONSE REGULATOR ORR33"/>
    <property type="match status" value="1"/>
</dbReference>
<dbReference type="CDD" id="cd00383">
    <property type="entry name" value="trans_reg_C"/>
    <property type="match status" value="1"/>
</dbReference>
<evidence type="ECO:0008006" key="12">
    <source>
        <dbReference type="Google" id="ProtNLM"/>
    </source>
</evidence>
<proteinExistence type="predicted"/>
<dbReference type="AlphaFoldDB" id="A0A1X0U4V5"/>
<dbReference type="InterPro" id="IPR039420">
    <property type="entry name" value="WalR-like"/>
</dbReference>
<evidence type="ECO:0000256" key="4">
    <source>
        <dbReference type="ARBA" id="ARBA00023125"/>
    </source>
</evidence>
<dbReference type="Proteomes" id="UP000192671">
    <property type="component" value="Unassembled WGS sequence"/>
</dbReference>
<reference evidence="10 11" key="1">
    <citation type="journal article" date="2017" name="Gene Rep">
        <title>The ribosomal RNA operon (rrn) of Campylobacter concisus supports molecular typing to genomospecies level.</title>
        <authorList>
            <person name="Huq M."/>
            <person name="Van T.T.H."/>
            <person name="Gurtler V."/>
            <person name="Elshagmani E."/>
            <person name="Allemailem K.S."/>
            <person name="Smooker P.M."/>
            <person name="Istivan T.S."/>
        </authorList>
    </citation>
    <scope>NUCLEOTIDE SEQUENCE [LARGE SCALE GENOMIC DNA]</scope>
    <source>
        <strain evidence="10 11">RCH 26</strain>
    </source>
</reference>
<evidence type="ECO:0000256" key="7">
    <source>
        <dbReference type="PROSITE-ProRule" id="PRU01091"/>
    </source>
</evidence>
<evidence type="ECO:0000313" key="10">
    <source>
        <dbReference type="EMBL" id="ORI10775.1"/>
    </source>
</evidence>
<dbReference type="PROSITE" id="PS51755">
    <property type="entry name" value="OMPR_PHOB"/>
    <property type="match status" value="1"/>
</dbReference>
<dbReference type="SMART" id="SM00448">
    <property type="entry name" value="REC"/>
    <property type="match status" value="1"/>
</dbReference>
<feature type="domain" description="Response regulatory" evidence="8">
    <location>
        <begin position="12"/>
        <end position="126"/>
    </location>
</feature>
<evidence type="ECO:0000256" key="2">
    <source>
        <dbReference type="ARBA" id="ARBA00023012"/>
    </source>
</evidence>
<dbReference type="InterPro" id="IPR001867">
    <property type="entry name" value="OmpR/PhoB-type_DNA-bd"/>
</dbReference>
<dbReference type="SUPFAM" id="SSF52172">
    <property type="entry name" value="CheY-like"/>
    <property type="match status" value="1"/>
</dbReference>
<dbReference type="Gene3D" id="1.10.10.10">
    <property type="entry name" value="Winged helix-like DNA-binding domain superfamily/Winged helix DNA-binding domain"/>
    <property type="match status" value="1"/>
</dbReference>
<evidence type="ECO:0000259" key="8">
    <source>
        <dbReference type="PROSITE" id="PS50110"/>
    </source>
</evidence>
<dbReference type="GO" id="GO:0005829">
    <property type="term" value="C:cytosol"/>
    <property type="evidence" value="ECO:0007669"/>
    <property type="project" value="TreeGrafter"/>
</dbReference>
<keyword evidence="3" id="KW-0805">Transcription regulation</keyword>
<evidence type="ECO:0000259" key="9">
    <source>
        <dbReference type="PROSITE" id="PS51755"/>
    </source>
</evidence>
<keyword evidence="1 6" id="KW-0597">Phosphoprotein</keyword>
<dbReference type="SMART" id="SM00862">
    <property type="entry name" value="Trans_reg_C"/>
    <property type="match status" value="1"/>
</dbReference>
<name>A0A1X0U4V5_9BACT</name>
<dbReference type="GO" id="GO:0032993">
    <property type="term" value="C:protein-DNA complex"/>
    <property type="evidence" value="ECO:0007669"/>
    <property type="project" value="TreeGrafter"/>
</dbReference>
<dbReference type="InterPro" id="IPR011006">
    <property type="entry name" value="CheY-like_superfamily"/>
</dbReference>
<evidence type="ECO:0000256" key="1">
    <source>
        <dbReference type="ARBA" id="ARBA00022553"/>
    </source>
</evidence>
<evidence type="ECO:0000256" key="5">
    <source>
        <dbReference type="ARBA" id="ARBA00023163"/>
    </source>
</evidence>
<organism evidence="10 11">
    <name type="scientific">Campylobacter concisus</name>
    <dbReference type="NCBI Taxonomy" id="199"/>
    <lineage>
        <taxon>Bacteria</taxon>
        <taxon>Pseudomonadati</taxon>
        <taxon>Campylobacterota</taxon>
        <taxon>Epsilonproteobacteria</taxon>
        <taxon>Campylobacterales</taxon>
        <taxon>Campylobacteraceae</taxon>
        <taxon>Campylobacter</taxon>
    </lineage>
</organism>
<keyword evidence="4 7" id="KW-0238">DNA-binding</keyword>
<feature type="modified residue" description="4-aspartylphosphate" evidence="6">
    <location>
        <position position="61"/>
    </location>
</feature>
<evidence type="ECO:0000256" key="6">
    <source>
        <dbReference type="PROSITE-ProRule" id="PRU00169"/>
    </source>
</evidence>
<dbReference type="InterPro" id="IPR001789">
    <property type="entry name" value="Sig_transdc_resp-reg_receiver"/>
</dbReference>
<feature type="domain" description="OmpR/PhoB-type" evidence="9">
    <location>
        <begin position="133"/>
        <end position="227"/>
    </location>
</feature>
<dbReference type="EMBL" id="LVWL01000001">
    <property type="protein sequence ID" value="ORI10775.1"/>
    <property type="molecule type" value="Genomic_DNA"/>
</dbReference>
<dbReference type="PANTHER" id="PTHR48111">
    <property type="entry name" value="REGULATOR OF RPOS"/>
    <property type="match status" value="1"/>
</dbReference>
<dbReference type="CDD" id="cd00156">
    <property type="entry name" value="REC"/>
    <property type="match status" value="1"/>
</dbReference>
<dbReference type="GO" id="GO:0000976">
    <property type="term" value="F:transcription cis-regulatory region binding"/>
    <property type="evidence" value="ECO:0007669"/>
    <property type="project" value="TreeGrafter"/>
</dbReference>
<dbReference type="GO" id="GO:0000156">
    <property type="term" value="F:phosphorelay response regulator activity"/>
    <property type="evidence" value="ECO:0007669"/>
    <property type="project" value="TreeGrafter"/>
</dbReference>
<dbReference type="PROSITE" id="PS50110">
    <property type="entry name" value="RESPONSE_REGULATORY"/>
    <property type="match status" value="1"/>
</dbReference>
<evidence type="ECO:0000256" key="3">
    <source>
        <dbReference type="ARBA" id="ARBA00023015"/>
    </source>
</evidence>
<sequence length="231" mass="26412">MNEIFKELAYLNVLLVEDDTQLQGVLAGLLKPYVGQIYKAQNGQDGLESFSKNDIDIIITDINMTHMSGTTMAKRVRELDERVPIIFITAYDTDENLQNSLSIQNSNLLKKPFDKQQLLIMILMATKNGVKTSKRLNLGRGFSYDMQDRLLYSESGNIALTRTEQRLLHILVTNKERVVSFTMIENFTWSGKVASFETMRNYINKLRNKTYAQLIKNVQGLGYKLSLNDEA</sequence>
<dbReference type="Pfam" id="PF00486">
    <property type="entry name" value="Trans_reg_C"/>
    <property type="match status" value="1"/>
</dbReference>
<evidence type="ECO:0000313" key="11">
    <source>
        <dbReference type="Proteomes" id="UP000192671"/>
    </source>
</evidence>
<protein>
    <recommendedName>
        <fullName evidence="12">Two-component system response regulator</fullName>
    </recommendedName>
</protein>
<dbReference type="InterPro" id="IPR036388">
    <property type="entry name" value="WH-like_DNA-bd_sf"/>
</dbReference>
<dbReference type="GO" id="GO:0006355">
    <property type="term" value="P:regulation of DNA-templated transcription"/>
    <property type="evidence" value="ECO:0007669"/>
    <property type="project" value="InterPro"/>
</dbReference>
<accession>A0A1X0U4V5</accession>
<gene>
    <name evidence="10" type="ORF">A3835_00145</name>
</gene>
<dbReference type="Gene3D" id="3.40.50.2300">
    <property type="match status" value="1"/>
</dbReference>
<keyword evidence="5" id="KW-0804">Transcription</keyword>
<dbReference type="Pfam" id="PF00072">
    <property type="entry name" value="Response_reg"/>
    <property type="match status" value="1"/>
</dbReference>
<feature type="DNA-binding region" description="OmpR/PhoB-type" evidence="7">
    <location>
        <begin position="133"/>
        <end position="227"/>
    </location>
</feature>